<dbReference type="AlphaFoldDB" id="A0AAV2B4R4"/>
<name>A0AAV2B4R4_9ARAC</name>
<keyword evidence="4" id="KW-0964">Secreted</keyword>
<keyword evidence="8" id="KW-0638">Presynaptic neurotoxin</keyword>
<dbReference type="SMART" id="SM00248">
    <property type="entry name" value="ANK"/>
    <property type="match status" value="11"/>
</dbReference>
<organism evidence="11 12">
    <name type="scientific">Larinioides sclopetarius</name>
    <dbReference type="NCBI Taxonomy" id="280406"/>
    <lineage>
        <taxon>Eukaryota</taxon>
        <taxon>Metazoa</taxon>
        <taxon>Ecdysozoa</taxon>
        <taxon>Arthropoda</taxon>
        <taxon>Chelicerata</taxon>
        <taxon>Arachnida</taxon>
        <taxon>Araneae</taxon>
        <taxon>Araneomorphae</taxon>
        <taxon>Entelegynae</taxon>
        <taxon>Araneoidea</taxon>
        <taxon>Araneidae</taxon>
        <taxon>Larinioides</taxon>
    </lineage>
</organism>
<dbReference type="PANTHER" id="PTHR24133">
    <property type="entry name" value="ANKYRIN DOMAIN-CONTAINING"/>
    <property type="match status" value="1"/>
</dbReference>
<keyword evidence="10" id="KW-0040">ANK repeat</keyword>
<evidence type="ECO:0000313" key="12">
    <source>
        <dbReference type="Proteomes" id="UP001497382"/>
    </source>
</evidence>
<keyword evidence="9" id="KW-1053">Target membrane</keyword>
<evidence type="ECO:0000313" key="11">
    <source>
        <dbReference type="EMBL" id="CAL1290900.1"/>
    </source>
</evidence>
<evidence type="ECO:0000256" key="8">
    <source>
        <dbReference type="ARBA" id="ARBA00023028"/>
    </source>
</evidence>
<dbReference type="PROSITE" id="PS50088">
    <property type="entry name" value="ANK_REPEAT"/>
    <property type="match status" value="6"/>
</dbReference>
<gene>
    <name evidence="11" type="ORF">LARSCL_LOCUS16763</name>
</gene>
<dbReference type="Pfam" id="PF12796">
    <property type="entry name" value="Ank_2"/>
    <property type="match status" value="3"/>
</dbReference>
<evidence type="ECO:0000256" key="7">
    <source>
        <dbReference type="ARBA" id="ARBA00022699"/>
    </source>
</evidence>
<feature type="repeat" description="ANK" evidence="10">
    <location>
        <begin position="386"/>
        <end position="418"/>
    </location>
</feature>
<evidence type="ECO:0000256" key="9">
    <source>
        <dbReference type="ARBA" id="ARBA00023298"/>
    </source>
</evidence>
<evidence type="ECO:0000256" key="6">
    <source>
        <dbReference type="ARBA" id="ARBA00022656"/>
    </source>
</evidence>
<keyword evidence="7" id="KW-0528">Neurotoxin</keyword>
<evidence type="ECO:0000256" key="3">
    <source>
        <dbReference type="ARBA" id="ARBA00022483"/>
    </source>
</evidence>
<sequence>MGESSAVYSGKNVAEKFEYYRNPMHVAAMKGNVEAIEAPMSCSAKINQEENGQTPLHLAVIKGKTFAARKIISLGANLRALNKYGYAPLHLAVILDRILLIEDLININSENDINIFDRNGNAALHIAVLMGNANAVRALLMEGANADLPNREGDAPLHLAITRNDPKLYDIIVKYVRKPNILDKNKFRPLHLAVLFNQIDTIRKLGKLKGTNVNYLNNAGDTALHLATKLRNLEAIEALLDLKAGASLKNSMGYAPMHLALMYRNLSETKIIARINHANRFKYTPIHVGEAEKHVAALKLLCHANQKVNANVTDVLGEPILHSVIISDCEDAVKMLLELGANPNCPNRSLACRGMTPLHTAVCVGNRKIIEMLLQYGAKFHSRDGYGDTPIHSAAKFCSLVGIETMLKHGEDICLKNGVDLTPLDIIISYVNEDAFGTAVQKLTDLCTRTNLKGKSHLNSYRILKSAKLIFKFEIWKNFELSRLKDPEYQSNLIPLMKSCINDCFAEIRLMKSTLLHENLDLYEFVSKGWVNTMPLTLAYTSEVALNYILDFSTTKGYPIYRDIIVSSLERPALLKKVLCLRVPVVHNGKTTFLDLDAVHKYLGNEDILNLLLAYPDVDSDPGVCKSSTKKKRKRSEC</sequence>
<evidence type="ECO:0000256" key="2">
    <source>
        <dbReference type="ARBA" id="ARBA00004613"/>
    </source>
</evidence>
<reference evidence="11 12" key="1">
    <citation type="submission" date="2024-04" db="EMBL/GenBank/DDBJ databases">
        <authorList>
            <person name="Rising A."/>
            <person name="Reimegard J."/>
            <person name="Sonavane S."/>
            <person name="Akerstrom W."/>
            <person name="Nylinder S."/>
            <person name="Hedman E."/>
            <person name="Kallberg Y."/>
        </authorList>
    </citation>
    <scope>NUCLEOTIDE SEQUENCE [LARGE SCALE GENOMIC DNA]</scope>
</reference>
<feature type="repeat" description="ANK" evidence="10">
    <location>
        <begin position="353"/>
        <end position="385"/>
    </location>
</feature>
<dbReference type="InterPro" id="IPR052391">
    <property type="entry name" value="E3_Ligase-Neurotoxin"/>
</dbReference>
<evidence type="ECO:0000256" key="10">
    <source>
        <dbReference type="PROSITE-ProRule" id="PRU00023"/>
    </source>
</evidence>
<dbReference type="GO" id="GO:0006887">
    <property type="term" value="P:exocytosis"/>
    <property type="evidence" value="ECO:0007669"/>
    <property type="project" value="UniProtKB-KW"/>
</dbReference>
<dbReference type="SUPFAM" id="SSF48403">
    <property type="entry name" value="Ankyrin repeat"/>
    <property type="match status" value="2"/>
</dbReference>
<keyword evidence="6" id="KW-0800">Toxin</keyword>
<feature type="repeat" description="ANK" evidence="10">
    <location>
        <begin position="51"/>
        <end position="83"/>
    </location>
</feature>
<protein>
    <submittedName>
        <fullName evidence="11">Uncharacterized protein</fullName>
    </submittedName>
</protein>
<accession>A0AAV2B4R4</accession>
<feature type="repeat" description="ANK" evidence="10">
    <location>
        <begin position="119"/>
        <end position="151"/>
    </location>
</feature>
<dbReference type="GO" id="GO:0005576">
    <property type="term" value="C:extracellular region"/>
    <property type="evidence" value="ECO:0007669"/>
    <property type="project" value="UniProtKB-SubCell"/>
</dbReference>
<dbReference type="EMBL" id="CAXIEN010000271">
    <property type="protein sequence ID" value="CAL1290900.1"/>
    <property type="molecule type" value="Genomic_DNA"/>
</dbReference>
<dbReference type="PANTHER" id="PTHR24133:SF40">
    <property type="entry name" value="ANKYRIN REPEAT DOMAIN 44"/>
    <property type="match status" value="1"/>
</dbReference>
<comment type="caution">
    <text evidence="11">The sequence shown here is derived from an EMBL/GenBank/DDBJ whole genome shotgun (WGS) entry which is preliminary data.</text>
</comment>
<dbReference type="Proteomes" id="UP001497382">
    <property type="component" value="Unassembled WGS sequence"/>
</dbReference>
<dbReference type="PROSITE" id="PS50297">
    <property type="entry name" value="ANK_REP_REGION"/>
    <property type="match status" value="4"/>
</dbReference>
<dbReference type="GO" id="GO:0090729">
    <property type="term" value="F:toxin activity"/>
    <property type="evidence" value="ECO:0007669"/>
    <property type="project" value="UniProtKB-KW"/>
</dbReference>
<feature type="repeat" description="ANK" evidence="10">
    <location>
        <begin position="152"/>
        <end position="184"/>
    </location>
</feature>
<evidence type="ECO:0000256" key="1">
    <source>
        <dbReference type="ARBA" id="ARBA00004175"/>
    </source>
</evidence>
<proteinExistence type="predicted"/>
<dbReference type="GO" id="GO:0044218">
    <property type="term" value="C:other organism cell membrane"/>
    <property type="evidence" value="ECO:0007669"/>
    <property type="project" value="UniProtKB-KW"/>
</dbReference>
<dbReference type="Gene3D" id="1.25.40.20">
    <property type="entry name" value="Ankyrin repeat-containing domain"/>
    <property type="match status" value="3"/>
</dbReference>
<keyword evidence="5" id="KW-1052">Target cell membrane</keyword>
<keyword evidence="9" id="KW-0472">Membrane</keyword>
<dbReference type="GO" id="GO:0044231">
    <property type="term" value="C:host cell presynaptic membrane"/>
    <property type="evidence" value="ECO:0007669"/>
    <property type="project" value="UniProtKB-KW"/>
</dbReference>
<dbReference type="InterPro" id="IPR036770">
    <property type="entry name" value="Ankyrin_rpt-contain_sf"/>
</dbReference>
<comment type="subcellular location">
    <subcellularLocation>
        <location evidence="2">Secreted</location>
    </subcellularLocation>
    <subcellularLocation>
        <location evidence="1">Target cell membrane</location>
    </subcellularLocation>
</comment>
<dbReference type="InterPro" id="IPR002110">
    <property type="entry name" value="Ankyrin_rpt"/>
</dbReference>
<feature type="repeat" description="ANK" evidence="10">
    <location>
        <begin position="219"/>
        <end position="251"/>
    </location>
</feature>
<keyword evidence="3" id="KW-0268">Exocytosis</keyword>
<dbReference type="Pfam" id="PF00023">
    <property type="entry name" value="Ank"/>
    <property type="match status" value="1"/>
</dbReference>
<evidence type="ECO:0000256" key="5">
    <source>
        <dbReference type="ARBA" id="ARBA00022537"/>
    </source>
</evidence>
<keyword evidence="12" id="KW-1185">Reference proteome</keyword>
<evidence type="ECO:0000256" key="4">
    <source>
        <dbReference type="ARBA" id="ARBA00022525"/>
    </source>
</evidence>